<dbReference type="PANTHER" id="PTHR43080">
    <property type="entry name" value="CBS DOMAIN-CONTAINING PROTEIN CBSX3, MITOCHONDRIAL"/>
    <property type="match status" value="1"/>
</dbReference>
<dbReference type="CDD" id="cd02205">
    <property type="entry name" value="CBS_pair_SF"/>
    <property type="match status" value="1"/>
</dbReference>
<evidence type="ECO:0000313" key="5">
    <source>
        <dbReference type="Proteomes" id="UP000534783"/>
    </source>
</evidence>
<evidence type="ECO:0000313" key="4">
    <source>
        <dbReference type="EMBL" id="NKE69707.1"/>
    </source>
</evidence>
<dbReference type="AlphaFoldDB" id="A0A7X6DM61"/>
<dbReference type="SMART" id="SM00116">
    <property type="entry name" value="CBS"/>
    <property type="match status" value="2"/>
</dbReference>
<organism evidence="4 5">
    <name type="scientific">Candidatus Manganitrophus noduliformans</name>
    <dbReference type="NCBI Taxonomy" id="2606439"/>
    <lineage>
        <taxon>Bacteria</taxon>
        <taxon>Pseudomonadati</taxon>
        <taxon>Nitrospirota</taxon>
        <taxon>Nitrospiria</taxon>
        <taxon>Candidatus Troglogloeales</taxon>
        <taxon>Candidatus Manganitrophaceae</taxon>
        <taxon>Candidatus Manganitrophus</taxon>
    </lineage>
</organism>
<evidence type="ECO:0000256" key="2">
    <source>
        <dbReference type="PROSITE-ProRule" id="PRU00703"/>
    </source>
</evidence>
<dbReference type="InterPro" id="IPR046342">
    <property type="entry name" value="CBS_dom_sf"/>
</dbReference>
<dbReference type="PROSITE" id="PS51371">
    <property type="entry name" value="CBS"/>
    <property type="match status" value="2"/>
</dbReference>
<accession>A0A7X6DM61</accession>
<evidence type="ECO:0000259" key="3">
    <source>
        <dbReference type="PROSITE" id="PS51371"/>
    </source>
</evidence>
<dbReference type="Gene3D" id="3.10.580.10">
    <property type="entry name" value="CBS-domain"/>
    <property type="match status" value="2"/>
</dbReference>
<name>A0A7X6DM61_9BACT</name>
<dbReference type="PANTHER" id="PTHR43080:SF2">
    <property type="entry name" value="CBS DOMAIN-CONTAINING PROTEIN"/>
    <property type="match status" value="1"/>
</dbReference>
<dbReference type="InterPro" id="IPR000644">
    <property type="entry name" value="CBS_dom"/>
</dbReference>
<dbReference type="RefSeq" id="WP_168057995.1">
    <property type="nucleotide sequence ID" value="NZ_VTOW01000001.1"/>
</dbReference>
<feature type="domain" description="CBS" evidence="3">
    <location>
        <begin position="11"/>
        <end position="68"/>
    </location>
</feature>
<dbReference type="EMBL" id="VTOW01000001">
    <property type="protein sequence ID" value="NKE69707.1"/>
    <property type="molecule type" value="Genomic_DNA"/>
</dbReference>
<dbReference type="SUPFAM" id="SSF54631">
    <property type="entry name" value="CBS-domain pair"/>
    <property type="match status" value="1"/>
</dbReference>
<dbReference type="InterPro" id="IPR051257">
    <property type="entry name" value="Diverse_CBS-Domain"/>
</dbReference>
<gene>
    <name evidence="4" type="ORF">MNODULE_02960</name>
</gene>
<feature type="domain" description="CBS" evidence="3">
    <location>
        <begin position="77"/>
        <end position="136"/>
    </location>
</feature>
<keyword evidence="1 2" id="KW-0129">CBS domain</keyword>
<dbReference type="Proteomes" id="UP000534783">
    <property type="component" value="Unassembled WGS sequence"/>
</dbReference>
<comment type="caution">
    <text evidence="4">The sequence shown here is derived from an EMBL/GenBank/DDBJ whole genome shotgun (WGS) entry which is preliminary data.</text>
</comment>
<proteinExistence type="predicted"/>
<sequence length="140" mass="15506">MKPHYATVGEIKKTNTLSAREETSAFDIALALLESGFHGMPIVNSKDQVVGKVSEIDLIKALMEGKDLKETTAGKVMKICPVVIDEATPLEEVAHYMMQFHLFRIPVVDEENHLVGTVTRHDVLRGWMGALGLTQEGFWG</sequence>
<dbReference type="Pfam" id="PF00571">
    <property type="entry name" value="CBS"/>
    <property type="match status" value="2"/>
</dbReference>
<reference evidence="4 5" key="1">
    <citation type="journal article" date="2020" name="Nature">
        <title>Bacterial chemolithoautotrophy via manganese oxidation.</title>
        <authorList>
            <person name="Yu H."/>
            <person name="Leadbetter J.R."/>
        </authorList>
    </citation>
    <scope>NUCLEOTIDE SEQUENCE [LARGE SCALE GENOMIC DNA]</scope>
    <source>
        <strain evidence="4 5">Mn-1</strain>
    </source>
</reference>
<protein>
    <submittedName>
        <fullName evidence="4">CBS domain-containing protein</fullName>
    </submittedName>
</protein>
<keyword evidence="5" id="KW-1185">Reference proteome</keyword>
<evidence type="ECO:0000256" key="1">
    <source>
        <dbReference type="ARBA" id="ARBA00023122"/>
    </source>
</evidence>